<evidence type="ECO:0000313" key="7">
    <source>
        <dbReference type="EMBL" id="HGL40747.1"/>
    </source>
</evidence>
<dbReference type="EMBL" id="DTAD01000087">
    <property type="protein sequence ID" value="HGN91053.1"/>
    <property type="molecule type" value="Genomic_DNA"/>
</dbReference>
<evidence type="ECO:0000256" key="2">
    <source>
        <dbReference type="ARBA" id="ARBA00022679"/>
    </source>
</evidence>
<feature type="domain" description="PABS" evidence="6">
    <location>
        <begin position="215"/>
        <end position="447"/>
    </location>
</feature>
<dbReference type="InterPro" id="IPR029063">
    <property type="entry name" value="SAM-dependent_MTases_sf"/>
</dbReference>
<dbReference type="NCBIfam" id="NF037959">
    <property type="entry name" value="MFS_SpdSyn"/>
    <property type="match status" value="1"/>
</dbReference>
<keyword evidence="4" id="KW-0812">Transmembrane</keyword>
<dbReference type="CDD" id="cd02440">
    <property type="entry name" value="AdoMet_MTases"/>
    <property type="match status" value="1"/>
</dbReference>
<comment type="catalytic activity">
    <reaction evidence="4">
        <text>S-adenosyl 3-(methylsulfanyl)propylamine + putrescine = S-methyl-5'-thioadenosine + spermidine + H(+)</text>
        <dbReference type="Rhea" id="RHEA:12721"/>
        <dbReference type="ChEBI" id="CHEBI:15378"/>
        <dbReference type="ChEBI" id="CHEBI:17509"/>
        <dbReference type="ChEBI" id="CHEBI:57443"/>
        <dbReference type="ChEBI" id="CHEBI:57834"/>
        <dbReference type="ChEBI" id="CHEBI:326268"/>
        <dbReference type="EC" id="2.5.1.16"/>
    </reaction>
</comment>
<dbReference type="AlphaFoldDB" id="A0A7C4I4H4"/>
<keyword evidence="3 4" id="KW-0620">Polyamine biosynthesis</keyword>
<keyword evidence="2 4" id="KW-0808">Transferase</keyword>
<dbReference type="GO" id="GO:0010487">
    <property type="term" value="F:thermospermine synthase activity"/>
    <property type="evidence" value="ECO:0007669"/>
    <property type="project" value="TreeGrafter"/>
</dbReference>
<comment type="function">
    <text evidence="4">Catalyzes the irreversible transfer of a propylamine group from the amino donor S-adenosylmethioninamine (decarboxy-AdoMet) to putrescine (1,4-diaminobutane) to yield spermidine.</text>
</comment>
<keyword evidence="4" id="KW-0472">Membrane</keyword>
<gene>
    <name evidence="4" type="primary">speE</name>
    <name evidence="8" type="ORF">ENT82_08045</name>
    <name evidence="7" type="ORF">ENU43_03680</name>
</gene>
<name>A0A7C4I4H4_CALS0</name>
<feature type="binding site" evidence="4">
    <location>
        <position position="239"/>
    </location>
    <ligand>
        <name>S-methyl-5'-thioadenosine</name>
        <dbReference type="ChEBI" id="CHEBI:17509"/>
    </ligand>
</feature>
<comment type="similarity">
    <text evidence="1 4">Belongs to the spermidine/spermine synthase family.</text>
</comment>
<protein>
    <recommendedName>
        <fullName evidence="4">Polyamine aminopropyltransferase</fullName>
    </recommendedName>
    <alternativeName>
        <fullName evidence="4">Putrescine aminopropyltransferase</fullName>
        <shortName evidence="4">PAPT</shortName>
    </alternativeName>
    <alternativeName>
        <fullName evidence="4">Spermidine synthase</fullName>
        <shortName evidence="4">SPDS</shortName>
        <shortName evidence="4">SPDSY</shortName>
        <ecNumber evidence="4">2.5.1.16</ecNumber>
    </alternativeName>
</protein>
<comment type="pathway">
    <text evidence="4">Amine and polyamine biosynthesis; spermidine biosynthesis; spermidine from putrescine: step 1/1.</text>
</comment>
<dbReference type="GO" id="GO:0008295">
    <property type="term" value="P:spermidine biosynthetic process"/>
    <property type="evidence" value="ECO:0007669"/>
    <property type="project" value="UniProtKB-UniRule"/>
</dbReference>
<dbReference type="EC" id="2.5.1.16" evidence="4"/>
<dbReference type="PROSITE" id="PS51006">
    <property type="entry name" value="PABS_2"/>
    <property type="match status" value="1"/>
</dbReference>
<dbReference type="InterPro" id="IPR001045">
    <property type="entry name" value="Spermi_synthase"/>
</dbReference>
<reference evidence="8" key="1">
    <citation type="journal article" date="2020" name="mSystems">
        <title>Genome- and Community-Level Interaction Insights into Carbon Utilization and Element Cycling Functions of Hydrothermarchaeota in Hydrothermal Sediment.</title>
        <authorList>
            <person name="Zhou Z."/>
            <person name="Liu Y."/>
            <person name="Xu W."/>
            <person name="Pan J."/>
            <person name="Luo Z.H."/>
            <person name="Li M."/>
        </authorList>
    </citation>
    <scope>NUCLEOTIDE SEQUENCE [LARGE SCALE GENOMIC DNA]</scope>
    <source>
        <strain evidence="8">SpSt-613</strain>
        <strain evidence="7">SpSt-669</strain>
    </source>
</reference>
<accession>A0A7C4I4H4</accession>
<dbReference type="GO" id="GO:0004766">
    <property type="term" value="F:spermidine synthase activity"/>
    <property type="evidence" value="ECO:0007669"/>
    <property type="project" value="UniProtKB-UniRule"/>
</dbReference>
<comment type="subcellular location">
    <subcellularLocation>
        <location evidence="4">Cell membrane</location>
        <topology evidence="4">Multi-pass membrane protein</topology>
    </subcellularLocation>
</comment>
<evidence type="ECO:0000256" key="3">
    <source>
        <dbReference type="ARBA" id="ARBA00023115"/>
    </source>
</evidence>
<comment type="caution">
    <text evidence="4">Lacks conserved residue(s) required for the propagation of feature annotation.</text>
</comment>
<dbReference type="UniPathway" id="UPA00248">
    <property type="reaction ID" value="UER00314"/>
</dbReference>
<evidence type="ECO:0000256" key="4">
    <source>
        <dbReference type="HAMAP-Rule" id="MF_00198"/>
    </source>
</evidence>
<feature type="transmembrane region" description="Helical" evidence="4">
    <location>
        <begin position="111"/>
        <end position="132"/>
    </location>
</feature>
<feature type="transmembrane region" description="Helical" evidence="4">
    <location>
        <begin position="153"/>
        <end position="172"/>
    </location>
</feature>
<feature type="binding site" evidence="4">
    <location>
        <begin position="345"/>
        <end position="346"/>
    </location>
    <ligand>
        <name>S-methyl-5'-thioadenosine</name>
        <dbReference type="ChEBI" id="CHEBI:17509"/>
    </ligand>
</feature>
<feature type="transmembrane region" description="Helical" evidence="4">
    <location>
        <begin position="76"/>
        <end position="99"/>
    </location>
</feature>
<feature type="transmembrane region" description="Helical" evidence="4">
    <location>
        <begin position="12"/>
        <end position="31"/>
    </location>
</feature>
<keyword evidence="4" id="KW-1003">Cell membrane</keyword>
<comment type="subunit">
    <text evidence="4">Homodimer or homotetramer.</text>
</comment>
<comment type="caution">
    <text evidence="8">The sequence shown here is derived from an EMBL/GenBank/DDBJ whole genome shotgun (WGS) entry which is preliminary data.</text>
</comment>
<sequence>MVAVAGGLRSFGFYGVVFVSGAVAMSLEMAASRLLAPVFGNTIFVWGSLIGVVLASLAVGYRLGGVLADRRPSVNMLAAIAFTGGLLTFAIPFFSPLVLEAAAAASLDEKIGPLIATTFLLAPPTIPMGMVSPYAVKLLAQTRGRVGVSAGDIYSLSTVGSIAGTFLTVFVLLPSLDVRTVVLGSGAVLMITAALYLSKTVKIFTALLLLIALTPVGYFAQGLTASGGEVLYSRETLYNSLAVVRQGDIVTLYLNGLPHSATSETDPAKLVFPYTRFFELGLALKPDAEKTLFIGGGGLSGPKYFLKNYPEVRVDVVEIDPDVVETARRFFHVPDDSRLRVFVDDARMFLTKTDEKYDVVIMDAYSKTYIPFHLMTLEFYQLLRQKMASDGVLVANLIASLTGDTSEIFWAQYRTVSQVFPKLYVFKASESGGSFVQNLILVACASTTCDLEKTPSRVKDEWLAEKIVSNKWTAIPALEEYPVLTDSYAPVERMINPITGKPYSIELEDAGVTLATLNYVGSNALSLAAAILAVFIWLFVLFQRII</sequence>
<feature type="transmembrane region" description="Helical" evidence="4">
    <location>
        <begin position="203"/>
        <end position="220"/>
    </location>
</feature>
<feature type="transmembrane region" description="Helical" evidence="4">
    <location>
        <begin position="43"/>
        <end position="64"/>
    </location>
</feature>
<keyword evidence="4" id="KW-0745">Spermidine biosynthesis</keyword>
<organism evidence="8">
    <name type="scientific">Caldiarchaeum subterraneum</name>
    <dbReference type="NCBI Taxonomy" id="311458"/>
    <lineage>
        <taxon>Archaea</taxon>
        <taxon>Nitrososphaerota</taxon>
        <taxon>Candidatus Caldarchaeales</taxon>
        <taxon>Candidatus Caldarchaeaceae</taxon>
        <taxon>Candidatus Caldarchaeum</taxon>
    </lineage>
</organism>
<dbReference type="PANTHER" id="PTHR43317">
    <property type="entry name" value="THERMOSPERMINE SYNTHASE ACAULIS5"/>
    <property type="match status" value="1"/>
</dbReference>
<feature type="binding site" evidence="4">
    <location>
        <position position="318"/>
    </location>
    <ligand>
        <name>S-methyl-5'-thioadenosine</name>
        <dbReference type="ChEBI" id="CHEBI:17509"/>
    </ligand>
</feature>
<evidence type="ECO:0000256" key="1">
    <source>
        <dbReference type="ARBA" id="ARBA00007867"/>
    </source>
</evidence>
<evidence type="ECO:0000256" key="5">
    <source>
        <dbReference type="PROSITE-ProRule" id="PRU00354"/>
    </source>
</evidence>
<dbReference type="HAMAP" id="MF_00198">
    <property type="entry name" value="Spermidine_synth"/>
    <property type="match status" value="1"/>
</dbReference>
<dbReference type="SUPFAM" id="SSF53335">
    <property type="entry name" value="S-adenosyl-L-methionine-dependent methyltransferases"/>
    <property type="match status" value="1"/>
</dbReference>
<evidence type="ECO:0000259" key="6">
    <source>
        <dbReference type="PROSITE" id="PS51006"/>
    </source>
</evidence>
<feature type="active site" description="Proton acceptor" evidence="4 5">
    <location>
        <position position="363"/>
    </location>
</feature>
<dbReference type="EMBL" id="DTCM01000046">
    <property type="protein sequence ID" value="HGL40747.1"/>
    <property type="molecule type" value="Genomic_DNA"/>
</dbReference>
<feature type="transmembrane region" description="Helical" evidence="4">
    <location>
        <begin position="178"/>
        <end position="196"/>
    </location>
</feature>
<dbReference type="GO" id="GO:0005886">
    <property type="term" value="C:plasma membrane"/>
    <property type="evidence" value="ECO:0007669"/>
    <property type="project" value="UniProtKB-SubCell"/>
</dbReference>
<dbReference type="Gene3D" id="3.40.50.150">
    <property type="entry name" value="Vaccinia Virus protein VP39"/>
    <property type="match status" value="1"/>
</dbReference>
<proteinExistence type="inferred from homology"/>
<dbReference type="Pfam" id="PF01564">
    <property type="entry name" value="Spermine_synth"/>
    <property type="match status" value="1"/>
</dbReference>
<feature type="transmembrane region" description="Helical" evidence="4">
    <location>
        <begin position="524"/>
        <end position="542"/>
    </location>
</feature>
<dbReference type="InterPro" id="IPR030374">
    <property type="entry name" value="PABS"/>
</dbReference>
<dbReference type="PANTHER" id="PTHR43317:SF1">
    <property type="entry name" value="THERMOSPERMINE SYNTHASE ACAULIS5"/>
    <property type="match status" value="1"/>
</dbReference>
<evidence type="ECO:0000313" key="8">
    <source>
        <dbReference type="EMBL" id="HGN91053.1"/>
    </source>
</evidence>
<keyword evidence="4" id="KW-1133">Transmembrane helix</keyword>